<dbReference type="Proteomes" id="UP000472269">
    <property type="component" value="Unplaced"/>
</dbReference>
<keyword evidence="2" id="KW-0732">Signal</keyword>
<dbReference type="PANTHER" id="PTHR10424">
    <property type="entry name" value="VIRAL ENVELOPE PROTEIN"/>
    <property type="match status" value="1"/>
</dbReference>
<dbReference type="Ensembl" id="ENSACUT00000018967.1">
    <property type="protein sequence ID" value="ENSACUP00000017779.1"/>
    <property type="gene ID" value="ENSACUG00000011942.1"/>
</dbReference>
<feature type="chain" id="PRO_5025667631" description="Envelope protein" evidence="2">
    <location>
        <begin position="27"/>
        <end position="424"/>
    </location>
</feature>
<accession>A0A663N0B8</accession>
<protein>
    <recommendedName>
        <fullName evidence="5">Envelope protein</fullName>
    </recommendedName>
</protein>
<sequence>MEGFCYARWTFSFLSITFLPLLVTQAWETNTLYKLHSHLASTLNLSDCWMCTALPRGNLELPLLGIPVSYTNWSWPYDNLNNSTLPTGESIVWNLESSCAPGQIRTQLPNGRHLCWGRQSPMPPKDHRVPKYTCRNSSIYPLTFDLQVLERPVFIKRNNDTAPKVGSFSFNLTKDLNGTVCERGKNINDTHKGCPLAVTLGLWLNYSYSCTPDGLWWLCGDGRARKSLPDFWDGVCTLGYVIPQNRIYNRSHPPSGIIRTRWRKVREIPINPLIQRPTAFHSFVRWFLPWIGVSELEKAIVNISAILESLSNSTTDAIQALQEEVSSLSKVTLQNRLGLDMLFAQQGGLCTAIGEQCCTYINQNSRVETDLQQTRFLHLVTLDDTSWGFQDLWERLTSWLPNFKWLKQLLLTAVLLLFLALKSL</sequence>
<name>A0A663N0B8_ATHCN</name>
<dbReference type="AlphaFoldDB" id="A0A663N0B8"/>
<evidence type="ECO:0000256" key="1">
    <source>
        <dbReference type="ARBA" id="ARBA00023157"/>
    </source>
</evidence>
<evidence type="ECO:0000256" key="2">
    <source>
        <dbReference type="SAM" id="SignalP"/>
    </source>
</evidence>
<dbReference type="OMA" id="KSSCWIC"/>
<dbReference type="InterPro" id="IPR018154">
    <property type="entry name" value="TLV/ENV_coat_polyprotein"/>
</dbReference>
<keyword evidence="1" id="KW-1015">Disulfide bond</keyword>
<reference evidence="3" key="2">
    <citation type="submission" date="2025-09" db="UniProtKB">
        <authorList>
            <consortium name="Ensembl"/>
        </authorList>
    </citation>
    <scope>IDENTIFICATION</scope>
</reference>
<dbReference type="Gene3D" id="1.10.287.210">
    <property type="match status" value="1"/>
</dbReference>
<proteinExistence type="predicted"/>
<evidence type="ECO:0008006" key="5">
    <source>
        <dbReference type="Google" id="ProtNLM"/>
    </source>
</evidence>
<feature type="signal peptide" evidence="2">
    <location>
        <begin position="1"/>
        <end position="26"/>
    </location>
</feature>
<keyword evidence="4" id="KW-1185">Reference proteome</keyword>
<dbReference type="SUPFAM" id="SSF58069">
    <property type="entry name" value="Virus ectodomain"/>
    <property type="match status" value="1"/>
</dbReference>
<organism evidence="3 4">
    <name type="scientific">Athene cunicularia</name>
    <name type="common">Burrowing owl</name>
    <name type="synonym">Speotyto cunicularia</name>
    <dbReference type="NCBI Taxonomy" id="194338"/>
    <lineage>
        <taxon>Eukaryota</taxon>
        <taxon>Metazoa</taxon>
        <taxon>Chordata</taxon>
        <taxon>Craniata</taxon>
        <taxon>Vertebrata</taxon>
        <taxon>Euteleostomi</taxon>
        <taxon>Archelosauria</taxon>
        <taxon>Archosauria</taxon>
        <taxon>Dinosauria</taxon>
        <taxon>Saurischia</taxon>
        <taxon>Theropoda</taxon>
        <taxon>Coelurosauria</taxon>
        <taxon>Aves</taxon>
        <taxon>Neognathae</taxon>
        <taxon>Neoaves</taxon>
        <taxon>Telluraves</taxon>
        <taxon>Strigiformes</taxon>
        <taxon>Strigidae</taxon>
        <taxon>Athene</taxon>
    </lineage>
</organism>
<evidence type="ECO:0000313" key="4">
    <source>
        <dbReference type="Proteomes" id="UP000472269"/>
    </source>
</evidence>
<dbReference type="Pfam" id="PF00429">
    <property type="entry name" value="TLV_coat"/>
    <property type="match status" value="1"/>
</dbReference>
<evidence type="ECO:0000313" key="3">
    <source>
        <dbReference type="Ensembl" id="ENSACUP00000017779.1"/>
    </source>
</evidence>
<dbReference type="PANTHER" id="PTHR10424:SF73">
    <property type="entry name" value="ENDOGENOUS RETROVIRUS GROUP FC1 ENV POLYPROTEIN-RELATED"/>
    <property type="match status" value="1"/>
</dbReference>
<reference evidence="3" key="1">
    <citation type="submission" date="2025-08" db="UniProtKB">
        <authorList>
            <consortium name="Ensembl"/>
        </authorList>
    </citation>
    <scope>IDENTIFICATION</scope>
</reference>